<gene>
    <name evidence="2" type="ORF">KIPB_003614</name>
</gene>
<evidence type="ECO:0000256" key="1">
    <source>
        <dbReference type="SAM" id="Phobius"/>
    </source>
</evidence>
<dbReference type="EMBL" id="BDIP01000705">
    <property type="protein sequence ID" value="GIQ82470.1"/>
    <property type="molecule type" value="Genomic_DNA"/>
</dbReference>
<proteinExistence type="predicted"/>
<comment type="caution">
    <text evidence="2">The sequence shown here is derived from an EMBL/GenBank/DDBJ whole genome shotgun (WGS) entry which is preliminary data.</text>
</comment>
<reference evidence="2 3" key="1">
    <citation type="journal article" date="2018" name="PLoS ONE">
        <title>The draft genome of Kipferlia bialata reveals reductive genome evolution in fornicate parasites.</title>
        <authorList>
            <person name="Tanifuji G."/>
            <person name="Takabayashi S."/>
            <person name="Kume K."/>
            <person name="Takagi M."/>
            <person name="Nakayama T."/>
            <person name="Kamikawa R."/>
            <person name="Inagaki Y."/>
            <person name="Hashimoto T."/>
        </authorList>
    </citation>
    <scope>NUCLEOTIDE SEQUENCE [LARGE SCALE GENOMIC DNA]</scope>
    <source>
        <strain evidence="2">NY0173</strain>
    </source>
</reference>
<keyword evidence="1" id="KW-1133">Transmembrane helix</keyword>
<dbReference type="Proteomes" id="UP000265618">
    <property type="component" value="Unassembled WGS sequence"/>
</dbReference>
<dbReference type="AlphaFoldDB" id="A0A9K3GHD8"/>
<keyword evidence="1" id="KW-0472">Membrane</keyword>
<feature type="non-terminal residue" evidence="2">
    <location>
        <position position="215"/>
    </location>
</feature>
<protein>
    <submittedName>
        <fullName evidence="2">Uncharacterized protein</fullName>
    </submittedName>
</protein>
<accession>A0A9K3GHD8</accession>
<keyword evidence="1" id="KW-0812">Transmembrane</keyword>
<organism evidence="2 3">
    <name type="scientific">Kipferlia bialata</name>
    <dbReference type="NCBI Taxonomy" id="797122"/>
    <lineage>
        <taxon>Eukaryota</taxon>
        <taxon>Metamonada</taxon>
        <taxon>Carpediemonas-like organisms</taxon>
        <taxon>Kipferlia</taxon>
    </lineage>
</organism>
<evidence type="ECO:0000313" key="3">
    <source>
        <dbReference type="Proteomes" id="UP000265618"/>
    </source>
</evidence>
<keyword evidence="3" id="KW-1185">Reference proteome</keyword>
<sequence length="215" mass="23745">MGCGRCCSILCLIIAAFLLVDVFVVSGILFGVYMLEGTYVTAAEDGTLVTATVTEIDLANDGSPMQTLSDEQSWRCMVTTEYAGQEYYTCEPITCMAFTATEAKAAAFCNEFTVDATTQITIATDTEMCENDLFGDVQCSWTTSQVRLNPAFRGLDHTAAADPQSYMLKRHLLQTLIDNPDGDKFLFDGIPTLADKPFCFLWEAEYDVARRMMVL</sequence>
<feature type="transmembrane region" description="Helical" evidence="1">
    <location>
        <begin position="7"/>
        <end position="35"/>
    </location>
</feature>
<evidence type="ECO:0000313" key="2">
    <source>
        <dbReference type="EMBL" id="GIQ82470.1"/>
    </source>
</evidence>
<name>A0A9K3GHD8_9EUKA</name>